<organism evidence="1 2">
    <name type="scientific">Caerostris extrusa</name>
    <name type="common">Bark spider</name>
    <name type="synonym">Caerostris bankana</name>
    <dbReference type="NCBI Taxonomy" id="172846"/>
    <lineage>
        <taxon>Eukaryota</taxon>
        <taxon>Metazoa</taxon>
        <taxon>Ecdysozoa</taxon>
        <taxon>Arthropoda</taxon>
        <taxon>Chelicerata</taxon>
        <taxon>Arachnida</taxon>
        <taxon>Araneae</taxon>
        <taxon>Araneomorphae</taxon>
        <taxon>Entelegynae</taxon>
        <taxon>Araneoidea</taxon>
        <taxon>Araneidae</taxon>
        <taxon>Caerostris</taxon>
    </lineage>
</organism>
<evidence type="ECO:0000313" key="2">
    <source>
        <dbReference type="Proteomes" id="UP001054945"/>
    </source>
</evidence>
<keyword evidence="2" id="KW-1185">Reference proteome</keyword>
<dbReference type="AlphaFoldDB" id="A0AAV4NZ28"/>
<evidence type="ECO:0000313" key="1">
    <source>
        <dbReference type="EMBL" id="GIX89000.1"/>
    </source>
</evidence>
<dbReference type="EMBL" id="BPLR01021380">
    <property type="protein sequence ID" value="GIX89000.1"/>
    <property type="molecule type" value="Genomic_DNA"/>
</dbReference>
<accession>A0AAV4NZ28</accession>
<name>A0AAV4NZ28_CAEEX</name>
<gene>
    <name evidence="1" type="ORF">CEXT_692821</name>
</gene>
<sequence length="100" mass="11729">MSFTKYLPCTHHTTVRYQTTFLLLKSSGHRPLVPHISIYNHLVKYLVSFHRYNSLMGAKKRNSESIDYWTGCPRLRFMVRPCLCLPFLGRSFQRNSADSC</sequence>
<comment type="caution">
    <text evidence="1">The sequence shown here is derived from an EMBL/GenBank/DDBJ whole genome shotgun (WGS) entry which is preliminary data.</text>
</comment>
<dbReference type="Proteomes" id="UP001054945">
    <property type="component" value="Unassembled WGS sequence"/>
</dbReference>
<proteinExistence type="predicted"/>
<protein>
    <submittedName>
        <fullName evidence="1">Uncharacterized protein</fullName>
    </submittedName>
</protein>
<reference evidence="1 2" key="1">
    <citation type="submission" date="2021-06" db="EMBL/GenBank/DDBJ databases">
        <title>Caerostris extrusa draft genome.</title>
        <authorList>
            <person name="Kono N."/>
            <person name="Arakawa K."/>
        </authorList>
    </citation>
    <scope>NUCLEOTIDE SEQUENCE [LARGE SCALE GENOMIC DNA]</scope>
</reference>